<name>A0A2U8FST3_9BURK</name>
<evidence type="ECO:0000313" key="3">
    <source>
        <dbReference type="EMBL" id="AWI53868.1"/>
    </source>
</evidence>
<evidence type="ECO:0000256" key="2">
    <source>
        <dbReference type="SAM" id="SignalP"/>
    </source>
</evidence>
<keyword evidence="2" id="KW-0732">Signal</keyword>
<proteinExistence type="predicted"/>
<evidence type="ECO:0008006" key="5">
    <source>
        <dbReference type="Google" id="ProtNLM"/>
    </source>
</evidence>
<dbReference type="RefSeq" id="WP_109036865.1">
    <property type="nucleotide sequence ID" value="NZ_CP029210.1"/>
</dbReference>
<dbReference type="Proteomes" id="UP000244892">
    <property type="component" value="Chromosome"/>
</dbReference>
<feature type="chain" id="PRO_5016150663" description="DUF4124 domain-containing protein" evidence="2">
    <location>
        <begin position="33"/>
        <end position="153"/>
    </location>
</feature>
<protein>
    <recommendedName>
        <fullName evidence="5">DUF4124 domain-containing protein</fullName>
    </recommendedName>
</protein>
<feature type="signal peptide" evidence="2">
    <location>
        <begin position="1"/>
        <end position="32"/>
    </location>
</feature>
<feature type="region of interest" description="Disordered" evidence="1">
    <location>
        <begin position="79"/>
        <end position="153"/>
    </location>
</feature>
<dbReference type="EMBL" id="CP029210">
    <property type="protein sequence ID" value="AWI53868.1"/>
    <property type="molecule type" value="Genomic_DNA"/>
</dbReference>
<gene>
    <name evidence="3" type="ORF">DEH84_10840</name>
</gene>
<organism evidence="3 4">
    <name type="scientific">Aquabacterium olei</name>
    <dbReference type="NCBI Taxonomy" id="1296669"/>
    <lineage>
        <taxon>Bacteria</taxon>
        <taxon>Pseudomonadati</taxon>
        <taxon>Pseudomonadota</taxon>
        <taxon>Betaproteobacteria</taxon>
        <taxon>Burkholderiales</taxon>
        <taxon>Aquabacterium</taxon>
    </lineage>
</organism>
<dbReference type="KEGG" id="aon:DEH84_10840"/>
<feature type="compositionally biased region" description="Low complexity" evidence="1">
    <location>
        <begin position="133"/>
        <end position="145"/>
    </location>
</feature>
<accession>A0A2U8FST3</accession>
<evidence type="ECO:0000313" key="4">
    <source>
        <dbReference type="Proteomes" id="UP000244892"/>
    </source>
</evidence>
<feature type="compositionally biased region" description="Low complexity" evidence="1">
    <location>
        <begin position="82"/>
        <end position="93"/>
    </location>
</feature>
<evidence type="ECO:0000256" key="1">
    <source>
        <dbReference type="SAM" id="MobiDB-lite"/>
    </source>
</evidence>
<keyword evidence="4" id="KW-1185">Reference proteome</keyword>
<reference evidence="3 4" key="1">
    <citation type="submission" date="2018-05" db="EMBL/GenBank/DDBJ databases">
        <title>complete genome sequence of Aquabacterium olei NBRC 110486.</title>
        <authorList>
            <person name="Tang B."/>
            <person name="Chang J."/>
            <person name="Zhang L."/>
            <person name="Yang H."/>
        </authorList>
    </citation>
    <scope>NUCLEOTIDE SEQUENCE [LARGE SCALE GENOMIC DNA]</scope>
    <source>
        <strain evidence="3 4">NBRC 110486</strain>
    </source>
</reference>
<sequence length="153" mass="16504">MRRPPPSLPPWPWMKIALCAIALAGASAPMVAAATVVYRCSEGGSVVLSQFPCAGGQRQPVREDLRTEAQLHDALNRRARAQEQLQRAQAAQRKQAEQPALVSKTPAAAPEPDNDTPPKRARRAQDRDPRLFTARAPRATQAAPAGNGQDASR</sequence>
<dbReference type="AlphaFoldDB" id="A0A2U8FST3"/>